<proteinExistence type="predicted"/>
<gene>
    <name evidence="1" type="ORF">METZ01_LOCUS478546</name>
</gene>
<dbReference type="Gene3D" id="2.60.40.740">
    <property type="match status" value="1"/>
</dbReference>
<organism evidence="1">
    <name type="scientific">marine metagenome</name>
    <dbReference type="NCBI Taxonomy" id="408172"/>
    <lineage>
        <taxon>unclassified sequences</taxon>
        <taxon>metagenomes</taxon>
        <taxon>ecological metagenomes</taxon>
    </lineage>
</organism>
<dbReference type="EMBL" id="UINC01204797">
    <property type="protein sequence ID" value="SVE25692.1"/>
    <property type="molecule type" value="Genomic_DNA"/>
</dbReference>
<accession>A0A383C0J8</accession>
<protein>
    <submittedName>
        <fullName evidence="1">Uncharacterized protein</fullName>
    </submittedName>
</protein>
<feature type="non-terminal residue" evidence="1">
    <location>
        <position position="243"/>
    </location>
</feature>
<reference evidence="1" key="1">
    <citation type="submission" date="2018-05" db="EMBL/GenBank/DDBJ databases">
        <authorList>
            <person name="Lanie J.A."/>
            <person name="Ng W.-L."/>
            <person name="Kazmierczak K.M."/>
            <person name="Andrzejewski T.M."/>
            <person name="Davidsen T.M."/>
            <person name="Wayne K.J."/>
            <person name="Tettelin H."/>
            <person name="Glass J.I."/>
            <person name="Rusch D."/>
            <person name="Podicherti R."/>
            <person name="Tsui H.-C.T."/>
            <person name="Winkler M.E."/>
        </authorList>
    </citation>
    <scope>NUCLEOTIDE SEQUENCE</scope>
</reference>
<feature type="non-terminal residue" evidence="1">
    <location>
        <position position="1"/>
    </location>
</feature>
<sequence length="243" mass="24230">SLCSDTLSVTITEPSAISLSTVVGNESAPGAMDGFIDLSVSGGTPCITNASVACPLLGGNGQSGNAFNLINTSPGSLDITGFSQGPLFPNVGGNGTIEVYMTPGSYISSPTWTLVGSGAVTLTPSSATGYVAVSGVSIPVGGTVGIWIGLTAGTVQYTNGLGTPGVSPWGFDANLTVTEGHGGTYPNGTQFSPRNWNGTVHYGDPNASAYTFAWSSGDSTEDISGLSAGQYCVTVTDCNGCTA</sequence>
<name>A0A383C0J8_9ZZZZ</name>
<dbReference type="AlphaFoldDB" id="A0A383C0J8"/>
<evidence type="ECO:0000313" key="1">
    <source>
        <dbReference type="EMBL" id="SVE25692.1"/>
    </source>
</evidence>